<dbReference type="Proteomes" id="UP001162031">
    <property type="component" value="Unassembled WGS sequence"/>
</dbReference>
<feature type="domain" description="Cytochrome b5 heme-binding" evidence="6">
    <location>
        <begin position="245"/>
        <end position="313"/>
    </location>
</feature>
<dbReference type="GO" id="GO:0016020">
    <property type="term" value="C:membrane"/>
    <property type="evidence" value="ECO:0007669"/>
    <property type="project" value="TreeGrafter"/>
</dbReference>
<dbReference type="InterPro" id="IPR036400">
    <property type="entry name" value="Cyt_B5-like_heme/steroid_sf"/>
</dbReference>
<protein>
    <recommendedName>
        <fullName evidence="6">Cytochrome b5 heme-binding domain-containing protein</fullName>
    </recommendedName>
</protein>
<dbReference type="InterPro" id="IPR001199">
    <property type="entry name" value="Cyt_B5-like_heme/steroid-bd"/>
</dbReference>
<comment type="similarity">
    <text evidence="4">Belongs to the cytochrome b5 family.</text>
</comment>
<evidence type="ECO:0000313" key="8">
    <source>
        <dbReference type="Proteomes" id="UP001162031"/>
    </source>
</evidence>
<comment type="caution">
    <text evidence="7">The sequence shown here is derived from an EMBL/GenBank/DDBJ whole genome shotgun (WGS) entry which is preliminary data.</text>
</comment>
<evidence type="ECO:0000256" key="3">
    <source>
        <dbReference type="ARBA" id="ARBA00023004"/>
    </source>
</evidence>
<evidence type="ECO:0000256" key="1">
    <source>
        <dbReference type="ARBA" id="ARBA00022617"/>
    </source>
</evidence>
<dbReference type="Pfam" id="PF00173">
    <property type="entry name" value="Cyt-b5"/>
    <property type="match status" value="1"/>
</dbReference>
<dbReference type="GO" id="GO:0020037">
    <property type="term" value="F:heme binding"/>
    <property type="evidence" value="ECO:0007669"/>
    <property type="project" value="TreeGrafter"/>
</dbReference>
<dbReference type="SMART" id="SM01117">
    <property type="entry name" value="Cyt-b5"/>
    <property type="match status" value="1"/>
</dbReference>
<evidence type="ECO:0000256" key="5">
    <source>
        <dbReference type="SAM" id="MobiDB-lite"/>
    </source>
</evidence>
<evidence type="ECO:0000259" key="6">
    <source>
        <dbReference type="PROSITE" id="PS50255"/>
    </source>
</evidence>
<dbReference type="Gene3D" id="3.10.120.10">
    <property type="entry name" value="Cytochrome b5-like heme/steroid binding domain"/>
    <property type="match status" value="1"/>
</dbReference>
<dbReference type="SUPFAM" id="SSF55856">
    <property type="entry name" value="Cytochrome b5-like heme/steroid binding domain"/>
    <property type="match status" value="1"/>
</dbReference>
<feature type="region of interest" description="Disordered" evidence="5">
    <location>
        <begin position="128"/>
        <end position="148"/>
    </location>
</feature>
<keyword evidence="3" id="KW-0408">Iron</keyword>
<keyword evidence="2" id="KW-0479">Metal-binding</keyword>
<dbReference type="PRINTS" id="PR00363">
    <property type="entry name" value="CYTOCHROMEB5"/>
</dbReference>
<gene>
    <name evidence="7" type="ORF">HBR001_LOCUS8575</name>
</gene>
<organism evidence="7 8">
    <name type="scientific">Hyaloperonospora brassicae</name>
    <name type="common">Brassica downy mildew</name>
    <name type="synonym">Peronospora brassicae</name>
    <dbReference type="NCBI Taxonomy" id="162125"/>
    <lineage>
        <taxon>Eukaryota</taxon>
        <taxon>Sar</taxon>
        <taxon>Stramenopiles</taxon>
        <taxon>Oomycota</taxon>
        <taxon>Peronosporomycetes</taxon>
        <taxon>Peronosporales</taxon>
        <taxon>Peronosporaceae</taxon>
        <taxon>Hyaloperonospora</taxon>
    </lineage>
</organism>
<dbReference type="EMBL" id="CANTFL010001451">
    <property type="protein sequence ID" value="CAI5741630.1"/>
    <property type="molecule type" value="Genomic_DNA"/>
</dbReference>
<evidence type="ECO:0000256" key="4">
    <source>
        <dbReference type="ARBA" id="ARBA00038168"/>
    </source>
</evidence>
<evidence type="ECO:0000256" key="2">
    <source>
        <dbReference type="ARBA" id="ARBA00022723"/>
    </source>
</evidence>
<name>A0AAV0V128_HYABA</name>
<dbReference type="GO" id="GO:0046872">
    <property type="term" value="F:metal ion binding"/>
    <property type="evidence" value="ECO:0007669"/>
    <property type="project" value="UniProtKB-KW"/>
</dbReference>
<feature type="compositionally biased region" description="Low complexity" evidence="5">
    <location>
        <begin position="130"/>
        <end position="146"/>
    </location>
</feature>
<dbReference type="InterPro" id="IPR050668">
    <property type="entry name" value="Cytochrome_b5"/>
</dbReference>
<feature type="region of interest" description="Disordered" evidence="5">
    <location>
        <begin position="185"/>
        <end position="217"/>
    </location>
</feature>
<keyword evidence="8" id="KW-1185">Reference proteome</keyword>
<dbReference type="PROSITE" id="PS50255">
    <property type="entry name" value="CYTOCHROME_B5_2"/>
    <property type="match status" value="1"/>
</dbReference>
<evidence type="ECO:0000313" key="7">
    <source>
        <dbReference type="EMBL" id="CAI5741630.1"/>
    </source>
</evidence>
<accession>A0AAV0V128</accession>
<keyword evidence="1" id="KW-0349">Heme</keyword>
<sequence>MSALGAPPTPLPLLATTKSSHVTAETHATRCPTVVQIPAVRLPLLPAFPRKSTASCSAVGVVAVAISAMDSCSPKCMDTLERDAKKPVTTLTSSASGAATDIDTDLIRYQAAGQEPTIDLEELGLDAASQAEQRQQQQQQQQQQEESIVVDYEDSDGDRVDLRDDAGACTLSACRPLTESVAAAEDWAGGHSARRRSRCSSSETSRSSRKHQVTSTGVQDVVKQPQVDCYEALRCSNVHKLCMCEVQLHRTLESCWLVSSGHVYDVTGLVFAHPGGVRSILRKAGGPDCARDMTFHTKAARKMMDKCFIGKLEQCGDDDDVDGASGDANCNVM</sequence>
<dbReference type="AlphaFoldDB" id="A0AAV0V128"/>
<dbReference type="PANTHER" id="PTHR19359:SF146">
    <property type="entry name" value="B5, PUTATIVE-RELATED"/>
    <property type="match status" value="1"/>
</dbReference>
<proteinExistence type="inferred from homology"/>
<reference evidence="7" key="1">
    <citation type="submission" date="2022-12" db="EMBL/GenBank/DDBJ databases">
        <authorList>
            <person name="Webb A."/>
        </authorList>
    </citation>
    <scope>NUCLEOTIDE SEQUENCE</scope>
    <source>
        <strain evidence="7">Hp1</strain>
    </source>
</reference>
<dbReference type="PANTHER" id="PTHR19359">
    <property type="entry name" value="CYTOCHROME B5"/>
    <property type="match status" value="1"/>
</dbReference>